<gene>
    <name evidence="1" type="ORF">HPB47_020636</name>
</gene>
<reference evidence="1 2" key="1">
    <citation type="journal article" date="2020" name="Cell">
        <title>Large-Scale Comparative Analyses of Tick Genomes Elucidate Their Genetic Diversity and Vector Capacities.</title>
        <authorList>
            <consortium name="Tick Genome and Microbiome Consortium (TIGMIC)"/>
            <person name="Jia N."/>
            <person name="Wang J."/>
            <person name="Shi W."/>
            <person name="Du L."/>
            <person name="Sun Y."/>
            <person name="Zhan W."/>
            <person name="Jiang J.F."/>
            <person name="Wang Q."/>
            <person name="Zhang B."/>
            <person name="Ji P."/>
            <person name="Bell-Sakyi L."/>
            <person name="Cui X.M."/>
            <person name="Yuan T.T."/>
            <person name="Jiang B.G."/>
            <person name="Yang W.F."/>
            <person name="Lam T.T."/>
            <person name="Chang Q.C."/>
            <person name="Ding S.J."/>
            <person name="Wang X.J."/>
            <person name="Zhu J.G."/>
            <person name="Ruan X.D."/>
            <person name="Zhao L."/>
            <person name="Wei J.T."/>
            <person name="Ye R.Z."/>
            <person name="Que T.C."/>
            <person name="Du C.H."/>
            <person name="Zhou Y.H."/>
            <person name="Cheng J.X."/>
            <person name="Dai P.F."/>
            <person name="Guo W.B."/>
            <person name="Han X.H."/>
            <person name="Huang E.J."/>
            <person name="Li L.F."/>
            <person name="Wei W."/>
            <person name="Gao Y.C."/>
            <person name="Liu J.Z."/>
            <person name="Shao H.Z."/>
            <person name="Wang X."/>
            <person name="Wang C.C."/>
            <person name="Yang T.C."/>
            <person name="Huo Q.B."/>
            <person name="Li W."/>
            <person name="Chen H.Y."/>
            <person name="Chen S.E."/>
            <person name="Zhou L.G."/>
            <person name="Ni X.B."/>
            <person name="Tian J.H."/>
            <person name="Sheng Y."/>
            <person name="Liu T."/>
            <person name="Pan Y.S."/>
            <person name="Xia L.Y."/>
            <person name="Li J."/>
            <person name="Zhao F."/>
            <person name="Cao W.C."/>
        </authorList>
    </citation>
    <scope>NUCLEOTIDE SEQUENCE [LARGE SCALE GENOMIC DNA]</scope>
    <source>
        <strain evidence="1">Iper-2018</strain>
    </source>
</reference>
<organism evidence="1 2">
    <name type="scientific">Ixodes persulcatus</name>
    <name type="common">Taiga tick</name>
    <dbReference type="NCBI Taxonomy" id="34615"/>
    <lineage>
        <taxon>Eukaryota</taxon>
        <taxon>Metazoa</taxon>
        <taxon>Ecdysozoa</taxon>
        <taxon>Arthropoda</taxon>
        <taxon>Chelicerata</taxon>
        <taxon>Arachnida</taxon>
        <taxon>Acari</taxon>
        <taxon>Parasitiformes</taxon>
        <taxon>Ixodida</taxon>
        <taxon>Ixodoidea</taxon>
        <taxon>Ixodidae</taxon>
        <taxon>Ixodinae</taxon>
        <taxon>Ixodes</taxon>
    </lineage>
</organism>
<sequence length="547" mass="62474">METASLEEWSRALLTDVSDTTRAIQEEPISLQEVDCHLLHMWEARNGLHKSWKKQKHNRKLKLRIAELDRQIEDYANALTRQHWHQICDSLRESLGNAKTWHLLRHLLDPNNTKTEQRKNLSRLLYQYDGSTQTLLQNLRAIYIGHNPPTTLEDYTGLPNADLDSPILESEVRAALHKIRTQSAPGENKINNKTLRNLDDASIQALTQLFSKCWEEGALPQEWKHAKVKFIPKRGKPLTLNNLRPISLTSCVGKLFEHITLSRMQNHLEDCRLLPVSMIGFRPNLSTQHIFLQLNPQIYGPEQTRRYRAIVGLDLKKAFDNVLHTTIMQTLNGIRVGTKTYNYIRAFLTDRTATLNIEDIQSPPIALGRRGTPQSSVLSPFLFSLALLTLPNKLVTVPGLSHSLYADDITIWADARSEEELEGILQQGIDIVSGAVKTFGLACSPEKSEYMIVRPSGLRRNTTKFAPCRMKLLLEGETLPTRDNIRILGMTFQSNVNRHSGMGEADLLRLIQAFVISRVTYAAPYMRPLKLERDKLNRIIRGPTKWR</sequence>
<dbReference type="EMBL" id="JABSTQ010009127">
    <property type="protein sequence ID" value="KAG0432656.1"/>
    <property type="molecule type" value="Genomic_DNA"/>
</dbReference>
<keyword evidence="2" id="KW-1185">Reference proteome</keyword>
<dbReference type="Proteomes" id="UP000805193">
    <property type="component" value="Unassembled WGS sequence"/>
</dbReference>
<comment type="caution">
    <text evidence="1">The sequence shown here is derived from an EMBL/GenBank/DDBJ whole genome shotgun (WGS) entry which is preliminary data.</text>
</comment>
<protein>
    <submittedName>
        <fullName evidence="1">Uncharacterized protein</fullName>
    </submittedName>
</protein>
<evidence type="ECO:0000313" key="2">
    <source>
        <dbReference type="Proteomes" id="UP000805193"/>
    </source>
</evidence>
<accession>A0AC60QET8</accession>
<proteinExistence type="predicted"/>
<evidence type="ECO:0000313" key="1">
    <source>
        <dbReference type="EMBL" id="KAG0432656.1"/>
    </source>
</evidence>
<name>A0AC60QET8_IXOPE</name>